<organism evidence="2 3">
    <name type="scientific">Coccidioides posadasii RMSCC 3488</name>
    <dbReference type="NCBI Taxonomy" id="454284"/>
    <lineage>
        <taxon>Eukaryota</taxon>
        <taxon>Fungi</taxon>
        <taxon>Dikarya</taxon>
        <taxon>Ascomycota</taxon>
        <taxon>Pezizomycotina</taxon>
        <taxon>Eurotiomycetes</taxon>
        <taxon>Eurotiomycetidae</taxon>
        <taxon>Onygenales</taxon>
        <taxon>Onygenaceae</taxon>
        <taxon>Coccidioides</taxon>
    </lineage>
</organism>
<feature type="compositionally biased region" description="Basic and acidic residues" evidence="1">
    <location>
        <begin position="764"/>
        <end position="780"/>
    </location>
</feature>
<reference evidence="3" key="3">
    <citation type="journal article" date="2010" name="Genome Res.">
        <title>Population genomic sequencing of Coccidioides fungi reveals recent hybridization and transposon control.</title>
        <authorList>
            <person name="Neafsey D.E."/>
            <person name="Barker B.M."/>
            <person name="Sharpton T.J."/>
            <person name="Stajich J.E."/>
            <person name="Park D.J."/>
            <person name="Whiston E."/>
            <person name="Hung C.-Y."/>
            <person name="McMahan C."/>
            <person name="White J."/>
            <person name="Sykes S."/>
            <person name="Heiman D."/>
            <person name="Young S."/>
            <person name="Zeng Q."/>
            <person name="Abouelleil A."/>
            <person name="Aftuck L."/>
            <person name="Bessette D."/>
            <person name="Brown A."/>
            <person name="FitzGerald M."/>
            <person name="Lui A."/>
            <person name="Macdonald J.P."/>
            <person name="Priest M."/>
            <person name="Orbach M.J."/>
            <person name="Galgiani J.N."/>
            <person name="Kirkland T.N."/>
            <person name="Cole G.T."/>
            <person name="Birren B.W."/>
            <person name="Henn M.R."/>
            <person name="Taylor J.W."/>
            <person name="Rounsley S.D."/>
        </authorList>
    </citation>
    <scope>NUCLEOTIDE SEQUENCE [LARGE SCALE GENOMIC DNA]</scope>
    <source>
        <strain evidence="3">RMSCC 3488</strain>
    </source>
</reference>
<name>A0A0J6FIQ3_COCPO</name>
<dbReference type="OrthoDB" id="4369165at2759"/>
<dbReference type="Proteomes" id="UP000054567">
    <property type="component" value="Unassembled WGS sequence"/>
</dbReference>
<protein>
    <submittedName>
        <fullName evidence="2">Uncharacterized protein</fullName>
    </submittedName>
</protein>
<evidence type="ECO:0000313" key="2">
    <source>
        <dbReference type="EMBL" id="KMM73071.1"/>
    </source>
</evidence>
<feature type="region of interest" description="Disordered" evidence="1">
    <location>
        <begin position="343"/>
        <end position="371"/>
    </location>
</feature>
<dbReference type="VEuPathDB" id="FungiDB:CPAG_09360"/>
<reference evidence="3" key="2">
    <citation type="journal article" date="2009" name="Genome Res.">
        <title>Comparative genomic analyses of the human fungal pathogens Coccidioides and their relatives.</title>
        <authorList>
            <person name="Sharpton T.J."/>
            <person name="Stajich J.E."/>
            <person name="Rounsley S.D."/>
            <person name="Gardner M.J."/>
            <person name="Wortman J.R."/>
            <person name="Jordar V.S."/>
            <person name="Maiti R."/>
            <person name="Kodira C.D."/>
            <person name="Neafsey D.E."/>
            <person name="Zeng Q."/>
            <person name="Hung C.-Y."/>
            <person name="McMahan C."/>
            <person name="Muszewska A."/>
            <person name="Grynberg M."/>
            <person name="Mandel M.A."/>
            <person name="Kellner E.M."/>
            <person name="Barker B.M."/>
            <person name="Galgiani J.N."/>
            <person name="Orbach M.J."/>
            <person name="Kirkland T.N."/>
            <person name="Cole G.T."/>
            <person name="Henn M.R."/>
            <person name="Birren B.W."/>
            <person name="Taylor J.W."/>
        </authorList>
    </citation>
    <scope>NUCLEOTIDE SEQUENCE [LARGE SCALE GENOMIC DNA]</scope>
    <source>
        <strain evidence="3">RMSCC 3488</strain>
    </source>
</reference>
<feature type="compositionally biased region" description="Acidic residues" evidence="1">
    <location>
        <begin position="343"/>
        <end position="352"/>
    </location>
</feature>
<accession>A0A0J6FIQ3</accession>
<gene>
    <name evidence="2" type="ORF">CPAG_09360</name>
</gene>
<feature type="region of interest" description="Disordered" evidence="1">
    <location>
        <begin position="693"/>
        <end position="780"/>
    </location>
</feature>
<dbReference type="EMBL" id="DS268114">
    <property type="protein sequence ID" value="KMM73071.1"/>
    <property type="molecule type" value="Genomic_DNA"/>
</dbReference>
<feature type="compositionally biased region" description="Low complexity" evidence="1">
    <location>
        <begin position="693"/>
        <end position="702"/>
    </location>
</feature>
<evidence type="ECO:0000313" key="3">
    <source>
        <dbReference type="Proteomes" id="UP000054567"/>
    </source>
</evidence>
<dbReference type="AlphaFoldDB" id="A0A0J6FIQ3"/>
<proteinExistence type="predicted"/>
<feature type="compositionally biased region" description="Basic and acidic residues" evidence="1">
    <location>
        <begin position="731"/>
        <end position="747"/>
    </location>
</feature>
<feature type="compositionally biased region" description="Polar residues" evidence="1">
    <location>
        <begin position="749"/>
        <end position="763"/>
    </location>
</feature>
<sequence length="793" mass="88252">MQGDHEHLEVNDAGTWSQLSAAHRDLVPGPSSPSGHSNCYASVPYRFPTAIQLQGLEAISDALVSRARWDNPTVIEELDILFGPDEKKAQQFISNWRLKATQIALDTIVKSYQIEKRAFGKTSVDSEYDMYYSKNLEKFCDNLQGSRNACLNCSCDKKHCCDFPKTMVDQVLKLQCAYIKWTTTTNTIIKNTHKVSVVAFAQAINKELKTILANMSKETPSVNDKSDLAALNSKVVKARLKDRVKRVPDEMAAKREDELVIWRESQINWEISFIMREWFQLNNTVIWASDTTNDIMNSVLAHLENLHAANMRRELPTKFIGRPSTLEIRTKCYTMEEPLEIAEESDSEEIEPEDRHPTHTGVTPTKRKRNTGGRRLFNIKNTLTYTGPSEEEDVFPCSVCVYSMFTDHLDKKEPCVWNAEKNSCEHCLDRATRKCRDVHESATNLVRKLLRLREKYLDLTATDSHQVILAREMCGLVRDYHGLDSGVAKHQKGSAKKMYTSHCHALSPVAGPSTKHHHYSTPSPGNILKISSNAVTNDAAQEPLHFLTPICAGMSQIHVEVGNVQVSINQLAARLASGTKELHGTAETGFANIVSTIDGLTDAVTSGFQSVVDVLRTSHCPSGSAPAVLPSSVATPSAAVPSVMVPSVVVPPVPAFISTEQQTIALKTGASSSYSMTLIQTVVSVKSSSHKSSAVKNLNENKNTNDKNAEKNNANKNNINNKNINNKNANKKNDEKSAENKNTKKADANITSDITPTRANPQSRTERQNPRRTTERRARSEGFQNWFFGWSDL</sequence>
<reference evidence="2 3" key="1">
    <citation type="submission" date="2007-06" db="EMBL/GenBank/DDBJ databases">
        <title>The Genome Sequence of Coccidioides posadasii RMSCC_3488.</title>
        <authorList>
            <consortium name="Coccidioides Genome Resources Consortium"/>
            <consortium name="The Broad Institute Genome Sequencing Platform"/>
            <person name="Henn M.R."/>
            <person name="Sykes S."/>
            <person name="Young S."/>
            <person name="Jaffe D."/>
            <person name="Berlin A."/>
            <person name="Alvarez P."/>
            <person name="Butler J."/>
            <person name="Gnerre S."/>
            <person name="Grabherr M."/>
            <person name="Mauceli E."/>
            <person name="Brockman W."/>
            <person name="Kodira C."/>
            <person name="Alvarado L."/>
            <person name="Zeng Q."/>
            <person name="Crawford M."/>
            <person name="Antoine C."/>
            <person name="Devon K."/>
            <person name="Galgiani J."/>
            <person name="Orsborn K."/>
            <person name="Lewis M.L."/>
            <person name="Nusbaum C."/>
            <person name="Galagan J."/>
            <person name="Birren B."/>
        </authorList>
    </citation>
    <scope>NUCLEOTIDE SEQUENCE [LARGE SCALE GENOMIC DNA]</scope>
    <source>
        <strain evidence="2 3">RMSCC 3488</strain>
    </source>
</reference>
<evidence type="ECO:0000256" key="1">
    <source>
        <dbReference type="SAM" id="MobiDB-lite"/>
    </source>
</evidence>
<feature type="compositionally biased region" description="Low complexity" evidence="1">
    <location>
        <begin position="711"/>
        <end position="728"/>
    </location>
</feature>